<dbReference type="PANTHER" id="PTHR47739">
    <property type="entry name" value="TRNA1(VAL) (ADENINE(37)-N6)-METHYLTRANSFERASE"/>
    <property type="match status" value="1"/>
</dbReference>
<dbReference type="OrthoDB" id="5383291at2"/>
<dbReference type="InterPro" id="IPR002052">
    <property type="entry name" value="DNA_methylase_N6_adenine_CS"/>
</dbReference>
<comment type="caution">
    <text evidence="8">The sequence shown here is derived from an EMBL/GenBank/DDBJ whole genome shotgun (WGS) entry which is preliminary data.</text>
</comment>
<evidence type="ECO:0000256" key="4">
    <source>
        <dbReference type="ARBA" id="ARBA00022691"/>
    </source>
</evidence>
<accession>A0A5C6S517</accession>
<evidence type="ECO:0000259" key="7">
    <source>
        <dbReference type="Pfam" id="PF05175"/>
    </source>
</evidence>
<name>A0A5C6S517_9BACT</name>
<dbReference type="SUPFAM" id="SSF53335">
    <property type="entry name" value="S-adenosyl-L-methionine-dependent methyltransferases"/>
    <property type="match status" value="1"/>
</dbReference>
<evidence type="ECO:0000256" key="6">
    <source>
        <dbReference type="HAMAP-Rule" id="MF_01872"/>
    </source>
</evidence>
<reference evidence="8 9" key="1">
    <citation type="submission" date="2019-08" db="EMBL/GenBank/DDBJ databases">
        <title>Genome of Phaeodactylibacter luteus.</title>
        <authorList>
            <person name="Bowman J.P."/>
        </authorList>
    </citation>
    <scope>NUCLEOTIDE SEQUENCE [LARGE SCALE GENOMIC DNA]</scope>
    <source>
        <strain evidence="8 9">KCTC 42180</strain>
    </source>
</reference>
<organism evidence="8 9">
    <name type="scientific">Phaeodactylibacter luteus</name>
    <dbReference type="NCBI Taxonomy" id="1564516"/>
    <lineage>
        <taxon>Bacteria</taxon>
        <taxon>Pseudomonadati</taxon>
        <taxon>Bacteroidota</taxon>
        <taxon>Saprospiria</taxon>
        <taxon>Saprospirales</taxon>
        <taxon>Haliscomenobacteraceae</taxon>
        <taxon>Phaeodactylibacter</taxon>
    </lineage>
</organism>
<evidence type="ECO:0000313" key="8">
    <source>
        <dbReference type="EMBL" id="TXB69513.1"/>
    </source>
</evidence>
<dbReference type="Pfam" id="PF05175">
    <property type="entry name" value="MTS"/>
    <property type="match status" value="1"/>
</dbReference>
<dbReference type="EMBL" id="VOOR01000002">
    <property type="protein sequence ID" value="TXB69513.1"/>
    <property type="molecule type" value="Genomic_DNA"/>
</dbReference>
<comment type="similarity">
    <text evidence="6">Belongs to the methyltransferase superfamily. tRNA (adenine-N(6)-)-methyltransferase family.</text>
</comment>
<dbReference type="AlphaFoldDB" id="A0A5C6S517"/>
<gene>
    <name evidence="8" type="ORF">FRY97_01505</name>
</gene>
<dbReference type="RefSeq" id="WP_147165645.1">
    <property type="nucleotide sequence ID" value="NZ_VOOR01000002.1"/>
</dbReference>
<evidence type="ECO:0000256" key="2">
    <source>
        <dbReference type="ARBA" id="ARBA00022603"/>
    </source>
</evidence>
<proteinExistence type="inferred from homology"/>
<keyword evidence="9" id="KW-1185">Reference proteome</keyword>
<keyword evidence="4 6" id="KW-0949">S-adenosyl-L-methionine</keyword>
<dbReference type="InterPro" id="IPR029063">
    <property type="entry name" value="SAM-dependent_MTases_sf"/>
</dbReference>
<dbReference type="GO" id="GO:0003676">
    <property type="term" value="F:nucleic acid binding"/>
    <property type="evidence" value="ECO:0007669"/>
    <property type="project" value="InterPro"/>
</dbReference>
<dbReference type="InterPro" id="IPR050210">
    <property type="entry name" value="tRNA_Adenine-N(6)_MTase"/>
</dbReference>
<comment type="catalytic activity">
    <reaction evidence="6">
        <text>adenosine(37) in tRNA1(Val) + S-adenosyl-L-methionine = N(6)-methyladenosine(37) in tRNA1(Val) + S-adenosyl-L-homocysteine + H(+)</text>
        <dbReference type="Rhea" id="RHEA:43160"/>
        <dbReference type="Rhea" id="RHEA-COMP:10369"/>
        <dbReference type="Rhea" id="RHEA-COMP:10370"/>
        <dbReference type="ChEBI" id="CHEBI:15378"/>
        <dbReference type="ChEBI" id="CHEBI:57856"/>
        <dbReference type="ChEBI" id="CHEBI:59789"/>
        <dbReference type="ChEBI" id="CHEBI:74411"/>
        <dbReference type="ChEBI" id="CHEBI:74449"/>
        <dbReference type="EC" id="2.1.1.223"/>
    </reaction>
</comment>
<feature type="domain" description="Methyltransferase small" evidence="7">
    <location>
        <begin position="45"/>
        <end position="168"/>
    </location>
</feature>
<sequence>MSEKITPPAAPTPFRFKQFELQQDQCSMKIGTDGVLLGAWASTEGAGSALDIGTGSGVIALMLAQRMPSAEVFGIDIDALSCEQARQNAAASPFAGRVHIVAEAIQDYARSAGRVFDLIVSNPPFFSGGTFSNREDRNQVRHTVKLPHGDLLVAARRLLSDQGRLCVVLPYLEGLRFQERAEEYNLYCRHCTEVRTVPAKPTERLLMQFEREQGRCRTDELVVRLGPAETDYTPEYKALTQDFYLKF</sequence>
<dbReference type="InterPro" id="IPR007848">
    <property type="entry name" value="Small_mtfrase_dom"/>
</dbReference>
<keyword evidence="1 6" id="KW-0963">Cytoplasm</keyword>
<comment type="subcellular location">
    <subcellularLocation>
        <location evidence="6">Cytoplasm</location>
    </subcellularLocation>
</comment>
<dbReference type="GO" id="GO:0016430">
    <property type="term" value="F:tRNA (adenine-N6)-methyltransferase activity"/>
    <property type="evidence" value="ECO:0007669"/>
    <property type="project" value="UniProtKB-UniRule"/>
</dbReference>
<protein>
    <recommendedName>
        <fullName evidence="6">tRNA1(Val) (adenine(37)-N6)-methyltransferase</fullName>
        <ecNumber evidence="6">2.1.1.223</ecNumber>
    </recommendedName>
    <alternativeName>
        <fullName evidence="6">tRNA m6A37 methyltransferase</fullName>
    </alternativeName>
</protein>
<evidence type="ECO:0000256" key="3">
    <source>
        <dbReference type="ARBA" id="ARBA00022679"/>
    </source>
</evidence>
<comment type="function">
    <text evidence="6">Specifically methylates the adenine in position 37 of tRNA(1)(Val) (anticodon cmo5UAC).</text>
</comment>
<dbReference type="InterPro" id="IPR022882">
    <property type="entry name" value="tRNA_adenine-N6_MeTrfase"/>
</dbReference>
<dbReference type="GO" id="GO:0005737">
    <property type="term" value="C:cytoplasm"/>
    <property type="evidence" value="ECO:0007669"/>
    <property type="project" value="UniProtKB-SubCell"/>
</dbReference>
<evidence type="ECO:0000313" key="9">
    <source>
        <dbReference type="Proteomes" id="UP000321580"/>
    </source>
</evidence>
<dbReference type="GO" id="GO:0032259">
    <property type="term" value="P:methylation"/>
    <property type="evidence" value="ECO:0007669"/>
    <property type="project" value="UniProtKB-KW"/>
</dbReference>
<dbReference type="PROSITE" id="PS00092">
    <property type="entry name" value="N6_MTASE"/>
    <property type="match status" value="1"/>
</dbReference>
<dbReference type="Proteomes" id="UP000321580">
    <property type="component" value="Unassembled WGS sequence"/>
</dbReference>
<keyword evidence="2 6" id="KW-0489">Methyltransferase</keyword>
<dbReference type="Gene3D" id="3.40.50.150">
    <property type="entry name" value="Vaccinia Virus protein VP39"/>
    <property type="match status" value="1"/>
</dbReference>
<dbReference type="PANTHER" id="PTHR47739:SF1">
    <property type="entry name" value="TRNA1(VAL) (ADENINE(37)-N6)-METHYLTRANSFERASE"/>
    <property type="match status" value="1"/>
</dbReference>
<evidence type="ECO:0000256" key="5">
    <source>
        <dbReference type="ARBA" id="ARBA00022694"/>
    </source>
</evidence>
<dbReference type="EC" id="2.1.1.223" evidence="6"/>
<evidence type="ECO:0000256" key="1">
    <source>
        <dbReference type="ARBA" id="ARBA00022490"/>
    </source>
</evidence>
<dbReference type="HAMAP" id="MF_01872">
    <property type="entry name" value="tRNA_methyltr_YfiC"/>
    <property type="match status" value="1"/>
</dbReference>
<dbReference type="GO" id="GO:0008033">
    <property type="term" value="P:tRNA processing"/>
    <property type="evidence" value="ECO:0007669"/>
    <property type="project" value="UniProtKB-UniRule"/>
</dbReference>
<keyword evidence="3 6" id="KW-0808">Transferase</keyword>
<dbReference type="CDD" id="cd02440">
    <property type="entry name" value="AdoMet_MTases"/>
    <property type="match status" value="1"/>
</dbReference>
<keyword evidence="5 6" id="KW-0819">tRNA processing</keyword>